<evidence type="ECO:0000313" key="2">
    <source>
        <dbReference type="Proteomes" id="UP001189429"/>
    </source>
</evidence>
<gene>
    <name evidence="1" type="ORF">PCOR1329_LOCUS38608</name>
</gene>
<dbReference type="EMBL" id="CAUYUJ010014671">
    <property type="protein sequence ID" value="CAK0844532.1"/>
    <property type="molecule type" value="Genomic_DNA"/>
</dbReference>
<name>A0ABN9TFE0_9DINO</name>
<organism evidence="1 2">
    <name type="scientific">Prorocentrum cordatum</name>
    <dbReference type="NCBI Taxonomy" id="2364126"/>
    <lineage>
        <taxon>Eukaryota</taxon>
        <taxon>Sar</taxon>
        <taxon>Alveolata</taxon>
        <taxon>Dinophyceae</taxon>
        <taxon>Prorocentrales</taxon>
        <taxon>Prorocentraceae</taxon>
        <taxon>Prorocentrum</taxon>
    </lineage>
</organism>
<keyword evidence="2" id="KW-1185">Reference proteome</keyword>
<dbReference type="Proteomes" id="UP001189429">
    <property type="component" value="Unassembled WGS sequence"/>
</dbReference>
<evidence type="ECO:0000313" key="1">
    <source>
        <dbReference type="EMBL" id="CAK0844532.1"/>
    </source>
</evidence>
<comment type="caution">
    <text evidence="1">The sequence shown here is derived from an EMBL/GenBank/DDBJ whole genome shotgun (WGS) entry which is preliminary data.</text>
</comment>
<protein>
    <submittedName>
        <fullName evidence="1">Uncharacterized protein</fullName>
    </submittedName>
</protein>
<accession>A0ABN9TFE0</accession>
<proteinExistence type="predicted"/>
<reference evidence="1" key="1">
    <citation type="submission" date="2023-10" db="EMBL/GenBank/DDBJ databases">
        <authorList>
            <person name="Chen Y."/>
            <person name="Shah S."/>
            <person name="Dougan E. K."/>
            <person name="Thang M."/>
            <person name="Chan C."/>
        </authorList>
    </citation>
    <scope>NUCLEOTIDE SEQUENCE [LARGE SCALE GENOMIC DNA]</scope>
</reference>
<sequence length="484" mass="52953">MVALTELAEQINGIIQAHMGGEANQIRTAAERIVKMLIAAGLAFVNKCQCDNVGTHMHNRDGTGLDVEKVHTLAQRICNQGWVWEEVRNAWAFEMPPGDQRQAQFQFNVQLVNSAEGYLAPWEDINALRYLSVTSSHTVAGLRCVKFGARSDQAGISTGGKTSRDVVSEIAPSYLEAVDNGMDWAIIRHEVEAACPMLPHFLQESGNAGHGTEQVTTAVEKTPPHLSGHVRDMCDFVEQYSGGSDTPHCLTDLETWAKTRKVSKDVEGRSFKMLAKILFKQGPEHVVGMLKAMVASPGAFVRDGVSRPLTSSDCDAVTTTKKAHCLRAASYTKSGKAWLEYSVPELGNHQVAMLIGDFQIRLVMHVHGKKAKGWTIYKSVDEVASAMLDDWAHLPWTFIPKSPKADEKKGTIVQFGSSGGIDEAVLARMDFQKGKQVVSNKDSSKIYTIASIGKGIATFKVEERQATKLPNTLDAAKLADEFKA</sequence>